<proteinExistence type="predicted"/>
<feature type="compositionally biased region" description="Basic and acidic residues" evidence="1">
    <location>
        <begin position="89"/>
        <end position="100"/>
    </location>
</feature>
<keyword evidence="4" id="KW-1185">Reference proteome</keyword>
<accession>A0AAV3PHI7</accession>
<feature type="chain" id="PRO_5043797398" evidence="2">
    <location>
        <begin position="26"/>
        <end position="107"/>
    </location>
</feature>
<dbReference type="AlphaFoldDB" id="A0AAV3PHI7"/>
<protein>
    <submittedName>
        <fullName evidence="3">Uncharacterized protein</fullName>
    </submittedName>
</protein>
<comment type="caution">
    <text evidence="3">The sequence shown here is derived from an EMBL/GenBank/DDBJ whole genome shotgun (WGS) entry which is preliminary data.</text>
</comment>
<dbReference type="EMBL" id="BAABME010017547">
    <property type="protein sequence ID" value="GAA0150476.1"/>
    <property type="molecule type" value="Genomic_DNA"/>
</dbReference>
<dbReference type="Proteomes" id="UP001454036">
    <property type="component" value="Unassembled WGS sequence"/>
</dbReference>
<evidence type="ECO:0000313" key="3">
    <source>
        <dbReference type="EMBL" id="GAA0150476.1"/>
    </source>
</evidence>
<keyword evidence="2" id="KW-0732">Signal</keyword>
<feature type="signal peptide" evidence="2">
    <location>
        <begin position="1"/>
        <end position="25"/>
    </location>
</feature>
<evidence type="ECO:0000256" key="2">
    <source>
        <dbReference type="SAM" id="SignalP"/>
    </source>
</evidence>
<sequence length="107" mass="12093">MVMLRLSFLFFQFMLIFLALGNIQALDLKGFETTTTGKITARDEGGVTKMEIDVPTAMWDGFSFDRKMMMKLDQVLYTHEASNVSGATHSDEKSKFEVAKPHPPKNN</sequence>
<name>A0AAV3PHI7_LITER</name>
<feature type="region of interest" description="Disordered" evidence="1">
    <location>
        <begin position="84"/>
        <end position="107"/>
    </location>
</feature>
<organism evidence="3 4">
    <name type="scientific">Lithospermum erythrorhizon</name>
    <name type="common">Purple gromwell</name>
    <name type="synonym">Lithospermum officinale var. erythrorhizon</name>
    <dbReference type="NCBI Taxonomy" id="34254"/>
    <lineage>
        <taxon>Eukaryota</taxon>
        <taxon>Viridiplantae</taxon>
        <taxon>Streptophyta</taxon>
        <taxon>Embryophyta</taxon>
        <taxon>Tracheophyta</taxon>
        <taxon>Spermatophyta</taxon>
        <taxon>Magnoliopsida</taxon>
        <taxon>eudicotyledons</taxon>
        <taxon>Gunneridae</taxon>
        <taxon>Pentapetalae</taxon>
        <taxon>asterids</taxon>
        <taxon>lamiids</taxon>
        <taxon>Boraginales</taxon>
        <taxon>Boraginaceae</taxon>
        <taxon>Boraginoideae</taxon>
        <taxon>Lithospermeae</taxon>
        <taxon>Lithospermum</taxon>
    </lineage>
</organism>
<reference evidence="3 4" key="1">
    <citation type="submission" date="2024-01" db="EMBL/GenBank/DDBJ databases">
        <title>The complete chloroplast genome sequence of Lithospermum erythrorhizon: insights into the phylogenetic relationship among Boraginaceae species and the maternal lineages of purple gromwells.</title>
        <authorList>
            <person name="Okada T."/>
            <person name="Watanabe K."/>
        </authorList>
    </citation>
    <scope>NUCLEOTIDE SEQUENCE [LARGE SCALE GENOMIC DNA]</scope>
</reference>
<gene>
    <name evidence="3" type="ORF">LIER_37122</name>
</gene>
<evidence type="ECO:0000256" key="1">
    <source>
        <dbReference type="SAM" id="MobiDB-lite"/>
    </source>
</evidence>
<evidence type="ECO:0000313" key="4">
    <source>
        <dbReference type="Proteomes" id="UP001454036"/>
    </source>
</evidence>